<keyword evidence="3" id="KW-1185">Reference proteome</keyword>
<proteinExistence type="predicted"/>
<dbReference type="Proteomes" id="UP000244905">
    <property type="component" value="Unassembled WGS sequence"/>
</dbReference>
<dbReference type="GeneID" id="82524987"/>
<keyword evidence="1" id="KW-0812">Transmembrane</keyword>
<protein>
    <submittedName>
        <fullName evidence="2">Uncharacterized protein</fullName>
    </submittedName>
</protein>
<accession>A0A2V1IMV2</accession>
<keyword evidence="1" id="KW-0472">Membrane</keyword>
<evidence type="ECO:0000313" key="2">
    <source>
        <dbReference type="EMBL" id="PWB04224.1"/>
    </source>
</evidence>
<feature type="transmembrane region" description="Helical" evidence="1">
    <location>
        <begin position="7"/>
        <end position="25"/>
    </location>
</feature>
<sequence length="62" mass="7478">MKLRRSTFIPLILLVYLAVMSYIGFPEYRQGHYFYYFGVIGLTLIIIALLHLFLKKRERQRP</sequence>
<gene>
    <name evidence="2" type="ORF">C5O23_01305</name>
</gene>
<reference evidence="3" key="1">
    <citation type="submission" date="2018-02" db="EMBL/GenBank/DDBJ databases">
        <authorList>
            <person name="Clavel T."/>
            <person name="Strowig T."/>
        </authorList>
    </citation>
    <scope>NUCLEOTIDE SEQUENCE [LARGE SCALE GENOMIC DNA]</scope>
    <source>
        <strain evidence="3">DSM 103720</strain>
    </source>
</reference>
<evidence type="ECO:0000313" key="3">
    <source>
        <dbReference type="Proteomes" id="UP000244905"/>
    </source>
</evidence>
<dbReference type="EMBL" id="PUEC01000002">
    <property type="protein sequence ID" value="PWB04224.1"/>
    <property type="molecule type" value="Genomic_DNA"/>
</dbReference>
<dbReference type="RefSeq" id="WP_107031148.1">
    <property type="nucleotide sequence ID" value="NZ_CAJSYL010000004.1"/>
</dbReference>
<name>A0A2V1IMV2_9BACT</name>
<organism evidence="2 3">
    <name type="scientific">Duncaniella muris</name>
    <dbReference type="NCBI Taxonomy" id="2094150"/>
    <lineage>
        <taxon>Bacteria</taxon>
        <taxon>Pseudomonadati</taxon>
        <taxon>Bacteroidota</taxon>
        <taxon>Bacteroidia</taxon>
        <taxon>Bacteroidales</taxon>
        <taxon>Muribaculaceae</taxon>
        <taxon>Duncaniella</taxon>
    </lineage>
</organism>
<evidence type="ECO:0000256" key="1">
    <source>
        <dbReference type="SAM" id="Phobius"/>
    </source>
</evidence>
<feature type="transmembrane region" description="Helical" evidence="1">
    <location>
        <begin position="31"/>
        <end position="54"/>
    </location>
</feature>
<keyword evidence="1" id="KW-1133">Transmembrane helix</keyword>
<comment type="caution">
    <text evidence="2">The sequence shown here is derived from an EMBL/GenBank/DDBJ whole genome shotgun (WGS) entry which is preliminary data.</text>
</comment>
<dbReference type="AlphaFoldDB" id="A0A2V1IMV2"/>